<dbReference type="RefSeq" id="WP_168035769.1">
    <property type="nucleotide sequence ID" value="NZ_JAATJH010000001.1"/>
</dbReference>
<dbReference type="Pfam" id="PF09697">
    <property type="entry name" value="Porph_ging"/>
    <property type="match status" value="1"/>
</dbReference>
<evidence type="ECO:0000313" key="4">
    <source>
        <dbReference type="Proteomes" id="UP000770785"/>
    </source>
</evidence>
<protein>
    <submittedName>
        <fullName evidence="3">GLPGLI family protein</fullName>
    </submittedName>
</protein>
<evidence type="ECO:0000256" key="1">
    <source>
        <dbReference type="SAM" id="MobiDB-lite"/>
    </source>
</evidence>
<dbReference type="InterPro" id="IPR005901">
    <property type="entry name" value="GLPGLI"/>
</dbReference>
<accession>A0ABX0X7N2</accession>
<sequence>MNFTLRTVSCFLLLTVSFCLSAQISSGTINYTEHRSFDFGDWMDAARKKQLEAEMASGAFDQTGQISFNEEEFSYQQLPVDASKLTGRNRWMARMGENPEVYYVNVKDSTRTDRRRIMDQAFILEEAYTPPSWNIANMKVGMKELPLPTQLATAITADGDTLTAYFTESIPLSIGPKGYGGLPGAILYLKVQSDGSATEYTMSTMAPNAKGLNILKPDDAKVITRKAFDKHMTRAKQAQERRRRGWDRGRD</sequence>
<proteinExistence type="predicted"/>
<name>A0ABX0X7N2_9BACT</name>
<feature type="region of interest" description="Disordered" evidence="1">
    <location>
        <begin position="230"/>
        <end position="251"/>
    </location>
</feature>
<keyword evidence="4" id="KW-1185">Reference proteome</keyword>
<reference evidence="3 4" key="1">
    <citation type="submission" date="2020-03" db="EMBL/GenBank/DDBJ databases">
        <title>Genomic Encyclopedia of Type Strains, Phase IV (KMG-IV): sequencing the most valuable type-strain genomes for metagenomic binning, comparative biology and taxonomic classification.</title>
        <authorList>
            <person name="Goeker M."/>
        </authorList>
    </citation>
    <scope>NUCLEOTIDE SEQUENCE [LARGE SCALE GENOMIC DNA]</scope>
    <source>
        <strain evidence="3 4">DSM 105096</strain>
    </source>
</reference>
<dbReference type="EMBL" id="JAATJH010000001">
    <property type="protein sequence ID" value="NJC24989.1"/>
    <property type="molecule type" value="Genomic_DNA"/>
</dbReference>
<dbReference type="NCBIfam" id="TIGR01200">
    <property type="entry name" value="GLPGLI"/>
    <property type="match status" value="1"/>
</dbReference>
<feature type="signal peptide" evidence="2">
    <location>
        <begin position="1"/>
        <end position="22"/>
    </location>
</feature>
<evidence type="ECO:0000313" key="3">
    <source>
        <dbReference type="EMBL" id="NJC24989.1"/>
    </source>
</evidence>
<dbReference type="Proteomes" id="UP000770785">
    <property type="component" value="Unassembled WGS sequence"/>
</dbReference>
<gene>
    <name evidence="3" type="ORF">GGR27_000470</name>
</gene>
<comment type="caution">
    <text evidence="3">The sequence shown here is derived from an EMBL/GenBank/DDBJ whole genome shotgun (WGS) entry which is preliminary data.</text>
</comment>
<organism evidence="3 4">
    <name type="scientific">Neolewinella antarctica</name>
    <dbReference type="NCBI Taxonomy" id="442734"/>
    <lineage>
        <taxon>Bacteria</taxon>
        <taxon>Pseudomonadati</taxon>
        <taxon>Bacteroidota</taxon>
        <taxon>Saprospiria</taxon>
        <taxon>Saprospirales</taxon>
        <taxon>Lewinellaceae</taxon>
        <taxon>Neolewinella</taxon>
    </lineage>
</organism>
<feature type="chain" id="PRO_5047229491" evidence="2">
    <location>
        <begin position="23"/>
        <end position="251"/>
    </location>
</feature>
<evidence type="ECO:0000256" key="2">
    <source>
        <dbReference type="SAM" id="SignalP"/>
    </source>
</evidence>
<keyword evidence="2" id="KW-0732">Signal</keyword>